<evidence type="ECO:0000313" key="3">
    <source>
        <dbReference type="Proteomes" id="UP000232323"/>
    </source>
</evidence>
<feature type="compositionally biased region" description="Low complexity" evidence="1">
    <location>
        <begin position="380"/>
        <end position="390"/>
    </location>
</feature>
<proteinExistence type="predicted"/>
<dbReference type="AlphaFoldDB" id="A0A250XU62"/>
<reference evidence="2 3" key="1">
    <citation type="submission" date="2017-08" db="EMBL/GenBank/DDBJ databases">
        <title>Acidophilic green algal genome provides insights into adaptation to an acidic environment.</title>
        <authorList>
            <person name="Hirooka S."/>
            <person name="Hirose Y."/>
            <person name="Kanesaki Y."/>
            <person name="Higuchi S."/>
            <person name="Fujiwara T."/>
            <person name="Onuma R."/>
            <person name="Era A."/>
            <person name="Ohbayashi R."/>
            <person name="Uzuka A."/>
            <person name="Nozaki H."/>
            <person name="Yoshikawa H."/>
            <person name="Miyagishima S.Y."/>
        </authorList>
    </citation>
    <scope>NUCLEOTIDE SEQUENCE [LARGE SCALE GENOMIC DNA]</scope>
    <source>
        <strain evidence="2 3">NIES-2499</strain>
    </source>
</reference>
<evidence type="ECO:0000313" key="2">
    <source>
        <dbReference type="EMBL" id="GAX86576.1"/>
    </source>
</evidence>
<feature type="region of interest" description="Disordered" evidence="1">
    <location>
        <begin position="459"/>
        <end position="540"/>
    </location>
</feature>
<feature type="compositionally biased region" description="Basic and acidic residues" evidence="1">
    <location>
        <begin position="482"/>
        <end position="499"/>
    </location>
</feature>
<evidence type="ECO:0000256" key="1">
    <source>
        <dbReference type="SAM" id="MobiDB-lite"/>
    </source>
</evidence>
<sequence length="540" mass="59501">MAKSELCIADDWNKAEEDYWPDDPSMHSAIDSAFQDMEQLLSRDLSSEGSAGEYNMWTHKWKAPANKRAKTGSASSGPSSIRSTVCLGMKLEDIASQLRPFIDRIKSSLSNCYQSMTLTMAGLNLYLSGKDFEDLPPEAAQSSGSGSSSIASLVDDTFEDMDAGSADEKDDNSHLKALASSSSTRISNAKRVKQKIEGVMSKMLIEAGNVSHMIDPDISLGSLVSLHYAVDIPEEGAHKELVKRLRKLAYQVNTSLADQQLGRAERFMQMQVRNDSATGFGTVMLGDVMAFAFRMIRANQSEFLDVCYGKIEKTSKAVPAKGGRTKLQTQTSIHWDDEDATFLCKWFELAAPATVSLNATLTSQPSVSIKEKCKASSSARAEAAGRSAGSNQSDAEKAHTLPITSPIGYNWEVKAKDGMVLTHVTMVWSPERRVYLLNKRDEEPAHELALALNAKDSNGRQHRFIGDQAPDKQPYSPDYEPESDHEIKAKERRSNLEKGRKGRSREVQASAERMRKQKEADAAERGMVSRAARLEGRGRI</sequence>
<dbReference type="EMBL" id="BEGY01000373">
    <property type="protein sequence ID" value="GAX86576.1"/>
    <property type="molecule type" value="Genomic_DNA"/>
</dbReference>
<feature type="region of interest" description="Disordered" evidence="1">
    <location>
        <begin position="380"/>
        <end position="399"/>
    </location>
</feature>
<keyword evidence="3" id="KW-1185">Reference proteome</keyword>
<dbReference type="Proteomes" id="UP000232323">
    <property type="component" value="Unassembled WGS sequence"/>
</dbReference>
<feature type="compositionally biased region" description="Basic and acidic residues" evidence="1">
    <location>
        <begin position="512"/>
        <end position="524"/>
    </location>
</feature>
<protein>
    <submittedName>
        <fullName evidence="2">Uncharacterized protein</fullName>
    </submittedName>
</protein>
<feature type="region of interest" description="Disordered" evidence="1">
    <location>
        <begin position="161"/>
        <end position="180"/>
    </location>
</feature>
<gene>
    <name evidence="2" type="ORF">CEUSTIGMA_g13983.t1</name>
</gene>
<name>A0A250XU62_9CHLO</name>
<organism evidence="2 3">
    <name type="scientific">Chlamydomonas eustigma</name>
    <dbReference type="NCBI Taxonomy" id="1157962"/>
    <lineage>
        <taxon>Eukaryota</taxon>
        <taxon>Viridiplantae</taxon>
        <taxon>Chlorophyta</taxon>
        <taxon>core chlorophytes</taxon>
        <taxon>Chlorophyceae</taxon>
        <taxon>CS clade</taxon>
        <taxon>Chlamydomonadales</taxon>
        <taxon>Chlamydomonadaceae</taxon>
        <taxon>Chlamydomonas</taxon>
    </lineage>
</organism>
<comment type="caution">
    <text evidence="2">The sequence shown here is derived from an EMBL/GenBank/DDBJ whole genome shotgun (WGS) entry which is preliminary data.</text>
</comment>
<accession>A0A250XU62</accession>